<dbReference type="AlphaFoldDB" id="A0A178MPE6"/>
<dbReference type="InterPro" id="IPR050867">
    <property type="entry name" value="NiFe/NiFeSe_hydrgnase_LSU"/>
</dbReference>
<evidence type="ECO:0000256" key="1">
    <source>
        <dbReference type="PIRSR" id="PIRSR601501-1"/>
    </source>
</evidence>
<dbReference type="GO" id="GO:0016151">
    <property type="term" value="F:nickel cation binding"/>
    <property type="evidence" value="ECO:0007669"/>
    <property type="project" value="InterPro"/>
</dbReference>
<evidence type="ECO:0000313" key="3">
    <source>
        <dbReference type="Proteomes" id="UP000078428"/>
    </source>
</evidence>
<dbReference type="InterPro" id="IPR001501">
    <property type="entry name" value="Ni-dep_hyd_lsu"/>
</dbReference>
<dbReference type="PANTHER" id="PTHR42958:SF4">
    <property type="entry name" value="HYDROGENASE EXPRESSION_FORMATION PROTEIN HUPK"/>
    <property type="match status" value="1"/>
</dbReference>
<dbReference type="PANTHER" id="PTHR42958">
    <property type="entry name" value="HYDROGENASE-2 LARGE CHAIN"/>
    <property type="match status" value="1"/>
</dbReference>
<dbReference type="SUPFAM" id="SSF56762">
    <property type="entry name" value="HydB/Nqo4-like"/>
    <property type="match status" value="1"/>
</dbReference>
<sequence length="368" mass="38655">MLPVDTGLSVTLSPRDGRIADVDIRSGRLVQASRLLVGKPPAQVGTILPSLYSLCGTAQGLAGAEAMEQALGLGLAPAQRTARRFLLLVETITEHAAAILRDWALLLGGPPDAAAVKPLRPLLATARRALYPQGDWARVGGGGLLPDVEALAGLMRGLSQASERGRIAATPLLDRVEAKGLGGFGVAPFRPMPENGPADLAERLAKDEDGAYVACPDYRGESLETGPLARRRDHALIAGLMARHGAGLMPRFMARLLDMAAALREAEELVQDLTEAPSGTEPPLTDGVGLSRIEAARGLLVHRVEMEKGVVRRYQILAPTEWNFHPKGAFAKGLTGVAAGSDPVFLARLLAAALDPCVTCDITVAGHA</sequence>
<keyword evidence="1" id="KW-0408">Iron</keyword>
<gene>
    <name evidence="2" type="ORF">A6A04_17740</name>
</gene>
<protein>
    <submittedName>
        <fullName evidence="2">Ni,Fe-hydrogenase I large subunit</fullName>
    </submittedName>
</protein>
<evidence type="ECO:0000313" key="2">
    <source>
        <dbReference type="EMBL" id="OAN50670.1"/>
    </source>
</evidence>
<dbReference type="Proteomes" id="UP000078428">
    <property type="component" value="Unassembled WGS sequence"/>
</dbReference>
<comment type="caution">
    <text evidence="2">The sequence shown here is derived from an EMBL/GenBank/DDBJ whole genome shotgun (WGS) entry which is preliminary data.</text>
</comment>
<keyword evidence="1" id="KW-0533">Nickel</keyword>
<dbReference type="EMBL" id="LWQT01000051">
    <property type="protein sequence ID" value="OAN50670.1"/>
    <property type="molecule type" value="Genomic_DNA"/>
</dbReference>
<keyword evidence="1" id="KW-0479">Metal-binding</keyword>
<proteinExistence type="predicted"/>
<keyword evidence="3" id="KW-1185">Reference proteome</keyword>
<dbReference type="Pfam" id="PF00374">
    <property type="entry name" value="NiFeSe_Hases"/>
    <property type="match status" value="1"/>
</dbReference>
<feature type="binding site" evidence="1">
    <location>
        <position position="360"/>
    </location>
    <ligand>
        <name>Fe cation</name>
        <dbReference type="ChEBI" id="CHEBI:24875"/>
    </ligand>
</feature>
<name>A0A178MPE6_9PROT</name>
<organism evidence="2 3">
    <name type="scientific">Paramagnetospirillum marisnigri</name>
    <dbReference type="NCBI Taxonomy" id="1285242"/>
    <lineage>
        <taxon>Bacteria</taxon>
        <taxon>Pseudomonadati</taxon>
        <taxon>Pseudomonadota</taxon>
        <taxon>Alphaproteobacteria</taxon>
        <taxon>Rhodospirillales</taxon>
        <taxon>Magnetospirillaceae</taxon>
        <taxon>Paramagnetospirillum</taxon>
    </lineage>
</organism>
<comment type="cofactor">
    <cofactor evidence="1">
        <name>Ni(2+)</name>
        <dbReference type="ChEBI" id="CHEBI:49786"/>
    </cofactor>
</comment>
<keyword evidence="1" id="KW-0460">Magnesium</keyword>
<feature type="binding site" evidence="1">
    <location>
        <position position="357"/>
    </location>
    <ligand>
        <name>Ni(2+)</name>
        <dbReference type="ChEBI" id="CHEBI:49786"/>
    </ligand>
</feature>
<reference evidence="2 3" key="1">
    <citation type="submission" date="2016-04" db="EMBL/GenBank/DDBJ databases">
        <title>Draft genome sequence of freshwater magnetotactic bacteria Magnetospirillum marisnigri SP-1 and Magnetospirillum moscoviense BB-1.</title>
        <authorList>
            <person name="Koziaeva V."/>
            <person name="Dziuba M.V."/>
            <person name="Ivanov T.M."/>
            <person name="Kuznetsov B."/>
            <person name="Grouzdev D.S."/>
        </authorList>
    </citation>
    <scope>NUCLEOTIDE SEQUENCE [LARGE SCALE GENOMIC DNA]</scope>
    <source>
        <strain evidence="2 3">SP-1</strain>
    </source>
</reference>
<dbReference type="Gene3D" id="1.10.645.10">
    <property type="entry name" value="Cytochrome-c3 Hydrogenase, chain B"/>
    <property type="match status" value="1"/>
</dbReference>
<feature type="binding site" evidence="1">
    <location>
        <position position="316"/>
    </location>
    <ligand>
        <name>Mg(2+)</name>
        <dbReference type="ChEBI" id="CHEBI:18420"/>
    </ligand>
</feature>
<accession>A0A178MPE6</accession>
<comment type="cofactor">
    <cofactor evidence="1">
        <name>Fe cation</name>
        <dbReference type="ChEBI" id="CHEBI:24875"/>
    </cofactor>
</comment>
<dbReference type="STRING" id="1285242.A6A04_17740"/>
<dbReference type="OrthoDB" id="9157196at2"/>
<dbReference type="RefSeq" id="WP_068492146.1">
    <property type="nucleotide sequence ID" value="NZ_LWQT01000051.1"/>
</dbReference>
<dbReference type="InterPro" id="IPR029014">
    <property type="entry name" value="NiFe-Hase_large"/>
</dbReference>